<evidence type="ECO:0000256" key="4">
    <source>
        <dbReference type="ARBA" id="ARBA00022833"/>
    </source>
</evidence>
<dbReference type="SMART" id="SM00355">
    <property type="entry name" value="ZnF_C2H2"/>
    <property type="match status" value="17"/>
</dbReference>
<evidence type="ECO:0000256" key="3">
    <source>
        <dbReference type="ARBA" id="ARBA00022771"/>
    </source>
</evidence>
<reference evidence="8 9" key="1">
    <citation type="submission" date="2014-10" db="EMBL/GenBank/DDBJ databases">
        <title>Draft genome of the hookworm Ancylostoma caninum.</title>
        <authorList>
            <person name="Mitreva M."/>
        </authorList>
    </citation>
    <scope>NUCLEOTIDE SEQUENCE [LARGE SCALE GENOMIC DNA]</scope>
    <source>
        <strain evidence="8 9">Baltimore</strain>
    </source>
</reference>
<dbReference type="EMBL" id="JOJR01000526">
    <property type="protein sequence ID" value="RCN36803.1"/>
    <property type="molecule type" value="Genomic_DNA"/>
</dbReference>
<comment type="caution">
    <text evidence="8">The sequence shown here is derived from an EMBL/GenBank/DDBJ whole genome shotgun (WGS) entry which is preliminary data.</text>
</comment>
<keyword evidence="2" id="KW-0677">Repeat</keyword>
<dbReference type="GO" id="GO:0008270">
    <property type="term" value="F:zinc ion binding"/>
    <property type="evidence" value="ECO:0007669"/>
    <property type="project" value="UniProtKB-KW"/>
</dbReference>
<keyword evidence="3 5" id="KW-0863">Zinc-finger</keyword>
<evidence type="ECO:0000256" key="1">
    <source>
        <dbReference type="ARBA" id="ARBA00022723"/>
    </source>
</evidence>
<feature type="region of interest" description="Disordered" evidence="6">
    <location>
        <begin position="547"/>
        <end position="586"/>
    </location>
</feature>
<accession>A0A368FX83</accession>
<protein>
    <recommendedName>
        <fullName evidence="7">C2H2-type domain-containing protein</fullName>
    </recommendedName>
</protein>
<sequence>MTSCITDAMMVSLFHLTTDRYFVNNNAEDVVQLAQVLRHVWNQLPLKKRIAWENAARKAALESNNARDDLDSAGEEDVHVRSAPMPLREFPFGMNLKNDCVQPSNDRSWRIQALNGPTPSDMVRKQRAIESSCCDVREMWKSFINVQSHLLAGHYTAMFYACHFCGVLYHSVETLLGHADCPRWTSMLLNQMVKGGGKQIRKVEMKVAYLFMVCTDCGLWLPIRVNYPPDRLPKAWCFFATVMESHSCKKLVPLLVYMAENMDVPSRDARLLIHFVPSFLKDFPISCEECQINAFVTPDEMDLHFQRVHHIKFKCTKCGECSGTEMFHNEADDAVLDWRTRVNNYKEVADVLKNPVKKIGIDFSELTKPVGSDKFADMLVAKFTKRISLPISACMELLSGNLLLKRFMYCTACNTILASQSGIDVHSTSKCGADTLVSLYCPPAPINSEVKCPSCSTSVCSISGFRAHMAIQHGIYVEYKAGTHTGVAPESNASLQDIAARVPDTRSAVARDTDNALWLRYGLLQPRSHFDMQLKLAKKGIKVIGMDRKENGTPSSSSHGSSRVQGTPVTVKRTAFTLNDSSPPIGMDRRDDASPIPTSALAQGINQHYIKPFVLVNVSQSCYSSSTVFSKPQRKVPRVQNMLRCKFCAHQTSTPQMMRDHLQSNHVLVCRACGNGFAHREALARHGKMGRCSMFFKDASVKQISADCGVCKKRMSLANAYLHLFREHLSAVMYGTVSGQVYPEHLNLHVDTSLADVIALPVKEVMPYSPASNVEAPRDRTNRELVIYKTPKNVICSCYLCGMQMASFEQMGRHLSKHPEKWTRCPFCIDYVPIANHEAMKAHLSQRHMERRDGNWSCRYCQRLLARGSYAHLLYMCTQTRKCALCRGDQCMKNAAEMTVHWTNKHLDILRRFQCSDCGMTFCHVDDFWGHQCRSHFMQQKCSCGFGVVFSSRTAFLLHFGMHIDEANMICKLCNFKFSSRVALQNHRLSHAIMMNGTNGRQMIILDTKLAVPEVGCFDIECKCILDQKHLYYSITDSPRVDDDLVGSAEPLTDAQQAALSAEVRVEAADFVGEAGSGMPGYVEDDDDEGAVECISAESGEKTVSAPAVVKEVHDDNNDDELQVVAEVEYVPGSSTTTVSAREKKYKCSRCSCTFITAHAAKIHEDTSHNTDAGGICDKVFGIPLRGFFFVCRNCCAAFESQQQFKTHRLSHGPTGSVSCGECSAIAYNTPLFEHHRNAHATKDRLFYGCSQCSMMFRTDARLMFHLREAHGVPLFFFCKACHLGGTHERTIYAHVAAKSQRCRQFGMQKNWTSIMTIGVCPANVLHYQPKNIVTHEVMVSRGSVEVVVPSECSHRSFLAPTDSLITCRECFCTMTAASFTAAEAYRNGGVSKELAMSLDNGLDFPFTAIYDPCDGVPSSVGRAIAPRPLEPQLPSCHLGNGIRTTESPRIAMRPPQTVASGARVAAVAPLMNTLKRRSTAQGSNSDVITLSDEEPGPSAAKRLPPPAQKSRMNESSSGKCKVCDAPMPSAQIQSLHELHKNGMKWFCLDCASAQMDEVEAMKHYFSVHVKVAEQRAMERGQLFRPLHYELQCPFPKCREPLSTLTNLRIHINNKHRTETAYTSSACMFRFCSPFAKSKHDGQHSAYESLNGVEGTCCPLCGTLNQWNIQMPGSTYTMSHIAVHGLRRYHMCRDCFVCFKGDYDCVRMKTHFETTHCTLIPKSNNRELLCKLCREIVLKSHLAEHVIEKHLVTGFKSRDPKNQGKLIVKTGAVTRRFLGFDRIYHVGDDSDMD</sequence>
<dbReference type="GO" id="GO:0005634">
    <property type="term" value="C:nucleus"/>
    <property type="evidence" value="ECO:0007669"/>
    <property type="project" value="TreeGrafter"/>
</dbReference>
<name>A0A368FX83_ANCCA</name>
<keyword evidence="4" id="KW-0862">Zinc</keyword>
<dbReference type="STRING" id="29170.A0A368FX83"/>
<evidence type="ECO:0000313" key="8">
    <source>
        <dbReference type="EMBL" id="RCN36803.1"/>
    </source>
</evidence>
<feature type="domain" description="C2H2-type" evidence="7">
    <location>
        <begin position="1248"/>
        <end position="1271"/>
    </location>
</feature>
<keyword evidence="1" id="KW-0479">Metal-binding</keyword>
<dbReference type="PROSITE" id="PS50157">
    <property type="entry name" value="ZINC_FINGER_C2H2_2"/>
    <property type="match status" value="2"/>
</dbReference>
<evidence type="ECO:0000256" key="5">
    <source>
        <dbReference type="PROSITE-ProRule" id="PRU00042"/>
    </source>
</evidence>
<feature type="compositionally biased region" description="Polar residues" evidence="6">
    <location>
        <begin position="1480"/>
        <end position="1489"/>
    </location>
</feature>
<gene>
    <name evidence="8" type="ORF">ANCCAN_17317</name>
</gene>
<dbReference type="Proteomes" id="UP000252519">
    <property type="component" value="Unassembled WGS sequence"/>
</dbReference>
<evidence type="ECO:0000313" key="9">
    <source>
        <dbReference type="Proteomes" id="UP000252519"/>
    </source>
</evidence>
<dbReference type="InterPro" id="IPR013087">
    <property type="entry name" value="Znf_C2H2_type"/>
</dbReference>
<feature type="domain" description="C2H2-type" evidence="7">
    <location>
        <begin position="913"/>
        <end position="941"/>
    </location>
</feature>
<dbReference type="PANTHER" id="PTHR24379">
    <property type="entry name" value="KRAB AND ZINC FINGER DOMAIN-CONTAINING"/>
    <property type="match status" value="1"/>
</dbReference>
<dbReference type="PROSITE" id="PS00028">
    <property type="entry name" value="ZINC_FINGER_C2H2_1"/>
    <property type="match status" value="6"/>
</dbReference>
<dbReference type="OrthoDB" id="5805083at2759"/>
<proteinExistence type="predicted"/>
<feature type="region of interest" description="Disordered" evidence="6">
    <location>
        <begin position="1477"/>
        <end position="1521"/>
    </location>
</feature>
<dbReference type="PANTHER" id="PTHR24379:SF127">
    <property type="entry name" value="BLOODY FINGERS-RELATED"/>
    <property type="match status" value="1"/>
</dbReference>
<evidence type="ECO:0000256" key="2">
    <source>
        <dbReference type="ARBA" id="ARBA00022737"/>
    </source>
</evidence>
<dbReference type="GO" id="GO:0000981">
    <property type="term" value="F:DNA-binding transcription factor activity, RNA polymerase II-specific"/>
    <property type="evidence" value="ECO:0007669"/>
    <property type="project" value="TreeGrafter"/>
</dbReference>
<evidence type="ECO:0000256" key="6">
    <source>
        <dbReference type="SAM" id="MobiDB-lite"/>
    </source>
</evidence>
<evidence type="ECO:0000259" key="7">
    <source>
        <dbReference type="PROSITE" id="PS50157"/>
    </source>
</evidence>
<dbReference type="GO" id="GO:0000977">
    <property type="term" value="F:RNA polymerase II transcription regulatory region sequence-specific DNA binding"/>
    <property type="evidence" value="ECO:0007669"/>
    <property type="project" value="TreeGrafter"/>
</dbReference>
<organism evidence="8 9">
    <name type="scientific">Ancylostoma caninum</name>
    <name type="common">Dog hookworm</name>
    <dbReference type="NCBI Taxonomy" id="29170"/>
    <lineage>
        <taxon>Eukaryota</taxon>
        <taxon>Metazoa</taxon>
        <taxon>Ecdysozoa</taxon>
        <taxon>Nematoda</taxon>
        <taxon>Chromadorea</taxon>
        <taxon>Rhabditida</taxon>
        <taxon>Rhabditina</taxon>
        <taxon>Rhabditomorpha</taxon>
        <taxon>Strongyloidea</taxon>
        <taxon>Ancylostomatidae</taxon>
        <taxon>Ancylostomatinae</taxon>
        <taxon>Ancylostoma</taxon>
    </lineage>
</organism>
<keyword evidence="9" id="KW-1185">Reference proteome</keyword>